<dbReference type="HOGENOM" id="CLU_686450_0_0_9"/>
<feature type="compositionally biased region" description="Basic and acidic residues" evidence="1">
    <location>
        <begin position="226"/>
        <end position="238"/>
    </location>
</feature>
<name>E7GE93_9FIRM</name>
<evidence type="ECO:0000313" key="4">
    <source>
        <dbReference type="EMBL" id="EFW03640.1"/>
    </source>
</evidence>
<feature type="compositionally biased region" description="Polar residues" evidence="1">
    <location>
        <begin position="271"/>
        <end position="287"/>
    </location>
</feature>
<dbReference type="eggNOG" id="ENOG50343QH">
    <property type="taxonomic scope" value="Bacteria"/>
</dbReference>
<accession>E7GE93</accession>
<sequence>MKKIYLFVICTFLFCLSPVNRKTPVGITSITYDKTPIICYTTDNFDSIQYALPQTATIKTVEQQTIIENIIWDTSPIHLLEPGYYQITGKLENESFYTDIPFIELSVQVKSILMLNSVRSQANSITIQYIDHQEHCLLETNNIKVWMAKFTDYRENRTWYNVTQFPNVKVTPSQLILSDIDFSIDEIQQLQLQISYDHPKYDLYSVVYRLFRDEDNPNTIYLQQERGGDRHGGNREENPEIDIPADQEIQVPDDKPSTPQEDDQSHENETMDTPQDGNPTVSQDHTNISIEENIAPDITYDRSSFQKQNQIYEEENPVFNSQKEIRTIIHNIQTPIIIQKPITKTKETSLHQNEVLSNHQKISAKNIAIPFNVNPTIPIFIVIGIALGIITIKRMKHHEKK</sequence>
<dbReference type="AlphaFoldDB" id="E7GE93"/>
<dbReference type="EMBL" id="ADKX01000045">
    <property type="protein sequence ID" value="EFW03640.1"/>
    <property type="molecule type" value="Genomic_DNA"/>
</dbReference>
<evidence type="ECO:0000256" key="2">
    <source>
        <dbReference type="SAM" id="Phobius"/>
    </source>
</evidence>
<keyword evidence="5" id="KW-1185">Reference proteome</keyword>
<dbReference type="OrthoDB" id="1938761at2"/>
<feature type="signal peptide" evidence="3">
    <location>
        <begin position="1"/>
        <end position="21"/>
    </location>
</feature>
<keyword evidence="2" id="KW-0472">Membrane</keyword>
<evidence type="ECO:0000256" key="1">
    <source>
        <dbReference type="SAM" id="MobiDB-lite"/>
    </source>
</evidence>
<keyword evidence="2" id="KW-0812">Transmembrane</keyword>
<dbReference type="STRING" id="100884.GCA_000269565_02460"/>
<reference evidence="4 5" key="1">
    <citation type="submission" date="2010-12" db="EMBL/GenBank/DDBJ databases">
        <title>The Genome Sequence of Coprobacillus sp. strain 29_1.</title>
        <authorList>
            <consortium name="The Broad Institute Genome Sequencing Platform"/>
            <person name="Earl A."/>
            <person name="Ward D."/>
            <person name="Feldgarden M."/>
            <person name="Gevers D."/>
            <person name="Daigneault M."/>
            <person name="Sibley C.D."/>
            <person name="White A."/>
            <person name="Strauss J."/>
            <person name="Allen-Vercoe E."/>
            <person name="Young S.K."/>
            <person name="Zeng Q."/>
            <person name="Gargeya S."/>
            <person name="Fitzgerald M."/>
            <person name="Haas B."/>
            <person name="Abouelleil A."/>
            <person name="Alvarado L."/>
            <person name="Arachchi H.M."/>
            <person name="Berlin A."/>
            <person name="Brown A."/>
            <person name="Chapman S.B."/>
            <person name="Chen Z."/>
            <person name="Dunbar C."/>
            <person name="Freedman E."/>
            <person name="Gearin G."/>
            <person name="Gellesch M."/>
            <person name="Goldberg J."/>
            <person name="Griggs A."/>
            <person name="Gujja S."/>
            <person name="Heilman E."/>
            <person name="Heiman D."/>
            <person name="Howarth C."/>
            <person name="Larson L."/>
            <person name="Lui A."/>
            <person name="MacDonald P.J.P."/>
            <person name="Mehta T."/>
            <person name="Montmayeur A."/>
            <person name="Murphy C."/>
            <person name="Neiman D."/>
            <person name="Pearson M."/>
            <person name="Priest M."/>
            <person name="Roberts A."/>
            <person name="Saif S."/>
            <person name="Shea T."/>
            <person name="Shenoy N."/>
            <person name="Sisk P."/>
            <person name="Stolte C."/>
            <person name="Sykes S."/>
            <person name="White J."/>
            <person name="Yandava C."/>
            <person name="Nusbaum C."/>
            <person name="Birren B."/>
        </authorList>
    </citation>
    <scope>NUCLEOTIDE SEQUENCE [LARGE SCALE GENOMIC DNA]</scope>
    <source>
        <strain evidence="4 5">29_1</strain>
    </source>
</reference>
<dbReference type="RefSeq" id="WP_008790169.1">
    <property type="nucleotide sequence ID" value="NZ_AKCB01000001.1"/>
</dbReference>
<feature type="transmembrane region" description="Helical" evidence="2">
    <location>
        <begin position="375"/>
        <end position="392"/>
    </location>
</feature>
<evidence type="ECO:0000256" key="3">
    <source>
        <dbReference type="SAM" id="SignalP"/>
    </source>
</evidence>
<proteinExistence type="predicted"/>
<dbReference type="Proteomes" id="UP000003157">
    <property type="component" value="Unassembled WGS sequence"/>
</dbReference>
<keyword evidence="2" id="KW-1133">Transmembrane helix</keyword>
<gene>
    <name evidence="4" type="ORF">HMPREF9488_03086</name>
</gene>
<feature type="chain" id="PRO_5003220606" description="Bacterial Ig-like domain-containing protein" evidence="3">
    <location>
        <begin position="22"/>
        <end position="401"/>
    </location>
</feature>
<keyword evidence="3" id="KW-0732">Signal</keyword>
<comment type="caution">
    <text evidence="4">The sequence shown here is derived from an EMBL/GenBank/DDBJ whole genome shotgun (WGS) entry which is preliminary data.</text>
</comment>
<organism evidence="4 5">
    <name type="scientific">Coprobacillus cateniformis</name>
    <dbReference type="NCBI Taxonomy" id="100884"/>
    <lineage>
        <taxon>Bacteria</taxon>
        <taxon>Bacillati</taxon>
        <taxon>Bacillota</taxon>
        <taxon>Erysipelotrichia</taxon>
        <taxon>Erysipelotrichales</taxon>
        <taxon>Coprobacillaceae</taxon>
        <taxon>Coprobacillus</taxon>
    </lineage>
</organism>
<evidence type="ECO:0008006" key="6">
    <source>
        <dbReference type="Google" id="ProtNLM"/>
    </source>
</evidence>
<evidence type="ECO:0000313" key="5">
    <source>
        <dbReference type="Proteomes" id="UP000003157"/>
    </source>
</evidence>
<feature type="region of interest" description="Disordered" evidence="1">
    <location>
        <begin position="223"/>
        <end position="287"/>
    </location>
</feature>
<dbReference type="GeneID" id="78230276"/>
<protein>
    <recommendedName>
        <fullName evidence="6">Bacterial Ig-like domain-containing protein</fullName>
    </recommendedName>
</protein>